<dbReference type="AlphaFoldDB" id="A0AAD5RJW2"/>
<sequence length="114" mass="13157">MAMSPNKLSYLIMDYVDGRRLVDTQVQRSRQTFDKIGALLWQAYNEFEEAPNAVWSETDAILMDVVVFTSIKSYVWDHWFDKSLDNGPFILTHRALRLGNILINAKGNIVTVFD</sequence>
<proteinExistence type="predicted"/>
<organism evidence="1 2">
    <name type="scientific">Zalerion maritima</name>
    <dbReference type="NCBI Taxonomy" id="339359"/>
    <lineage>
        <taxon>Eukaryota</taxon>
        <taxon>Fungi</taxon>
        <taxon>Dikarya</taxon>
        <taxon>Ascomycota</taxon>
        <taxon>Pezizomycotina</taxon>
        <taxon>Sordariomycetes</taxon>
        <taxon>Lulworthiomycetidae</taxon>
        <taxon>Lulworthiales</taxon>
        <taxon>Lulworthiaceae</taxon>
        <taxon>Zalerion</taxon>
    </lineage>
</organism>
<keyword evidence="2" id="KW-1185">Reference proteome</keyword>
<reference evidence="1" key="1">
    <citation type="submission" date="2022-07" db="EMBL/GenBank/DDBJ databases">
        <title>Draft genome sequence of Zalerion maritima ATCC 34329, a (micro)plastics degrading marine fungus.</title>
        <authorList>
            <person name="Paco A."/>
            <person name="Goncalves M.F.M."/>
            <person name="Rocha-Santos T.A.P."/>
            <person name="Alves A."/>
        </authorList>
    </citation>
    <scope>NUCLEOTIDE SEQUENCE</scope>
    <source>
        <strain evidence="1">ATCC 34329</strain>
    </source>
</reference>
<dbReference type="EMBL" id="JAKWBI020000336">
    <property type="protein sequence ID" value="KAJ2896368.1"/>
    <property type="molecule type" value="Genomic_DNA"/>
</dbReference>
<evidence type="ECO:0000313" key="1">
    <source>
        <dbReference type="EMBL" id="KAJ2896368.1"/>
    </source>
</evidence>
<protein>
    <submittedName>
        <fullName evidence="1">Uncharacterized protein</fullName>
    </submittedName>
</protein>
<name>A0AAD5RJW2_9PEZI</name>
<dbReference type="SUPFAM" id="SSF56112">
    <property type="entry name" value="Protein kinase-like (PK-like)"/>
    <property type="match status" value="1"/>
</dbReference>
<accession>A0AAD5RJW2</accession>
<gene>
    <name evidence="1" type="ORF">MKZ38_005593</name>
</gene>
<evidence type="ECO:0000313" key="2">
    <source>
        <dbReference type="Proteomes" id="UP001201980"/>
    </source>
</evidence>
<comment type="caution">
    <text evidence="1">The sequence shown here is derived from an EMBL/GenBank/DDBJ whole genome shotgun (WGS) entry which is preliminary data.</text>
</comment>
<dbReference type="Proteomes" id="UP001201980">
    <property type="component" value="Unassembled WGS sequence"/>
</dbReference>
<dbReference type="InterPro" id="IPR011009">
    <property type="entry name" value="Kinase-like_dom_sf"/>
</dbReference>